<organism evidence="1 2">
    <name type="scientific">[Candida] jaroonii</name>
    <dbReference type="NCBI Taxonomy" id="467808"/>
    <lineage>
        <taxon>Eukaryota</taxon>
        <taxon>Fungi</taxon>
        <taxon>Dikarya</taxon>
        <taxon>Ascomycota</taxon>
        <taxon>Saccharomycotina</taxon>
        <taxon>Pichiomycetes</taxon>
        <taxon>Debaryomycetaceae</taxon>
        <taxon>Yamadazyma</taxon>
    </lineage>
</organism>
<accession>A0ACA9YGH4</accession>
<evidence type="ECO:0000313" key="1">
    <source>
        <dbReference type="EMBL" id="CAH6723745.1"/>
    </source>
</evidence>
<keyword evidence="2" id="KW-1185">Reference proteome</keyword>
<evidence type="ECO:0000313" key="2">
    <source>
        <dbReference type="Proteomes" id="UP001152531"/>
    </source>
</evidence>
<dbReference type="Proteomes" id="UP001152531">
    <property type="component" value="Unassembled WGS sequence"/>
</dbReference>
<name>A0ACA9YGH4_9ASCO</name>
<comment type="caution">
    <text evidence="1">The sequence shown here is derived from an EMBL/GenBank/DDBJ whole genome shotgun (WGS) entry which is preliminary data.</text>
</comment>
<dbReference type="EMBL" id="CALSDN010000019">
    <property type="protein sequence ID" value="CAH6723745.1"/>
    <property type="molecule type" value="Genomic_DNA"/>
</dbReference>
<reference evidence="1" key="1">
    <citation type="submission" date="2022-06" db="EMBL/GenBank/DDBJ databases">
        <authorList>
            <person name="Legras J.-L."/>
            <person name="Devillers H."/>
            <person name="Grondin C."/>
        </authorList>
    </citation>
    <scope>NUCLEOTIDE SEQUENCE</scope>
    <source>
        <strain evidence="1">CLIB 1444</strain>
    </source>
</reference>
<sequence>MNVPQFQYLQQMGQGQGQANNAQSPQVSQIQMQQQLQQRQQILNHLQQQQQQQPTNGTNPLLAVINGGNSNSSSNSNQGINMQQLQQLQQLQGQGQGQFQGQGQQFQGQQFQGQGQGQFQGQFQGQPGQGQGQPQSQFQGNQFQQPGQPGQPGQGQPGQGQPGQGQPGQGQPGQPGQVQPGQVQPGQGQPGQPQSQFQNQNFQIHPMQQLPMHVPPPQVPIVREVWNHNLEHEFTLLRNFTNDKTTKVYVSTHQEIPGIVARPVGTFKSSSDYHFQTLRSNADLLNLIQLSLCVIKINNNNEISNSIIWQFNFHFDIHNEMYNEEHLSLLSQSSQINFNSSLTDGIQHFQFSELIIESGLLLDETINWISYHGGYDSGFFLSLLMNDNLPYSEEEFQWYIKKYFPNFLDLKFIGNTLLNKSNEEKPANKPSIEYLAEELHLLPISPMIRQFFTSNSNNQLNSQQMTSTLHAYLIMECFKELYRQSGYDNKLFDNFKGLIWGLSGNAPSTPPTKAVQLRPM</sequence>
<protein>
    <submittedName>
        <fullName evidence="1">Poly(A) ribonuclease Pop2p</fullName>
    </submittedName>
</protein>
<gene>
    <name evidence="1" type="ORF">CLIB1444_19S00958</name>
</gene>
<proteinExistence type="predicted"/>